<dbReference type="EMBL" id="CAJFDH010000001">
    <property type="protein sequence ID" value="CAD5205980.1"/>
    <property type="molecule type" value="Genomic_DNA"/>
</dbReference>
<keyword evidence="5" id="KW-0274">FAD</keyword>
<evidence type="ECO:0000313" key="9">
    <source>
        <dbReference type="EMBL" id="CAD5205980.1"/>
    </source>
</evidence>
<evidence type="ECO:0000256" key="1">
    <source>
        <dbReference type="ARBA" id="ARBA00001974"/>
    </source>
</evidence>
<comment type="similarity">
    <text evidence="3">Belongs to the flavin monoamine oxidase family.</text>
</comment>
<evidence type="ECO:0000259" key="8">
    <source>
        <dbReference type="PROSITE" id="PS50934"/>
    </source>
</evidence>
<accession>A0A811JS58</accession>
<dbReference type="OrthoDB" id="9982100at2759"/>
<gene>
    <name evidence="9" type="ORF">BOKJ2_LOCUS664</name>
</gene>
<dbReference type="Proteomes" id="UP000783686">
    <property type="component" value="Unassembled WGS sequence"/>
</dbReference>
<reference evidence="9" key="1">
    <citation type="submission" date="2020-09" db="EMBL/GenBank/DDBJ databases">
        <authorList>
            <person name="Kikuchi T."/>
        </authorList>
    </citation>
    <scope>NUCLEOTIDE SEQUENCE</scope>
    <source>
        <strain evidence="9">SH1</strain>
    </source>
</reference>
<evidence type="ECO:0000256" key="6">
    <source>
        <dbReference type="ARBA" id="ARBA00023002"/>
    </source>
</evidence>
<feature type="domain" description="SWIRM" evidence="8">
    <location>
        <begin position="73"/>
        <end position="171"/>
    </location>
</feature>
<dbReference type="AlphaFoldDB" id="A0A811JS58"/>
<keyword evidence="10" id="KW-1185">Reference proteome</keyword>
<dbReference type="InterPro" id="IPR007526">
    <property type="entry name" value="SWIRM"/>
</dbReference>
<dbReference type="Gene3D" id="3.50.50.60">
    <property type="entry name" value="FAD/NAD(P)-binding domain"/>
    <property type="match status" value="1"/>
</dbReference>
<comment type="caution">
    <text evidence="9">The sequence shown here is derived from an EMBL/GenBank/DDBJ whole genome shotgun (WGS) entry which is preliminary data.</text>
</comment>
<evidence type="ECO:0000256" key="2">
    <source>
        <dbReference type="ARBA" id="ARBA00004123"/>
    </source>
</evidence>
<dbReference type="Pfam" id="PF01593">
    <property type="entry name" value="Amino_oxidase"/>
    <property type="match status" value="1"/>
</dbReference>
<feature type="region of interest" description="Disordered" evidence="7">
    <location>
        <begin position="1"/>
        <end position="40"/>
    </location>
</feature>
<organism evidence="9 10">
    <name type="scientific">Bursaphelenchus okinawaensis</name>
    <dbReference type="NCBI Taxonomy" id="465554"/>
    <lineage>
        <taxon>Eukaryota</taxon>
        <taxon>Metazoa</taxon>
        <taxon>Ecdysozoa</taxon>
        <taxon>Nematoda</taxon>
        <taxon>Chromadorea</taxon>
        <taxon>Rhabditida</taxon>
        <taxon>Tylenchina</taxon>
        <taxon>Tylenchomorpha</taxon>
        <taxon>Aphelenchoidea</taxon>
        <taxon>Aphelenchoididae</taxon>
        <taxon>Bursaphelenchus</taxon>
    </lineage>
</organism>
<dbReference type="PANTHER" id="PTHR10742">
    <property type="entry name" value="FLAVIN MONOAMINE OXIDASE"/>
    <property type="match status" value="1"/>
</dbReference>
<protein>
    <recommendedName>
        <fullName evidence="8">SWIRM domain-containing protein</fullName>
    </recommendedName>
</protein>
<sequence>MSDNEGSSERSLESGRASSTRTLDSSETPPPDLNRLRPTRVLARREYAEDGDEQPFDMVDGDLCRWTEDDINLKYAAENARLPYDTMADIEVELFPEQCVDNATKNLYIFLRNFIINMWDLNNRVEVTLGSVYDEIPVQYKGLYSLVPKIHLFLERFGCINHGVFTRVADIDGEDEPRHKHRVVVVGAGIAGLVCARQLRFFGFDVVVLEARGRIGGRAFTHQVGKGLELGADIIEGSTGNPLLTVMYQEGLSKTLLIPSCPVYDFNGDILPEKFVKPVQRVWRTLCEAVYLLTRMPKGIESYKGYSGLFGGYKKIDLTLQELRKEHRRRIDELSVQEVVDMMLEAQEMDAIDKKLEASKSLKYLSEYLEEIGKEMILINEYIKTAKDRLEELGADNIDIDQEELFSIQDESLREKVVEIRCLVDDLETAKSSLEYLISQFSDVESVSKNMKNSAHL</sequence>
<evidence type="ECO:0000313" key="10">
    <source>
        <dbReference type="Proteomes" id="UP000614601"/>
    </source>
</evidence>
<dbReference type="Gene3D" id="1.10.10.10">
    <property type="entry name" value="Winged helix-like DNA-binding domain superfamily/Winged helix DNA-binding domain"/>
    <property type="match status" value="1"/>
</dbReference>
<evidence type="ECO:0000256" key="3">
    <source>
        <dbReference type="ARBA" id="ARBA00005995"/>
    </source>
</evidence>
<dbReference type="GO" id="GO:0005634">
    <property type="term" value="C:nucleus"/>
    <property type="evidence" value="ECO:0007669"/>
    <property type="project" value="UniProtKB-SubCell"/>
</dbReference>
<dbReference type="InterPro" id="IPR009057">
    <property type="entry name" value="Homeodomain-like_sf"/>
</dbReference>
<proteinExistence type="inferred from homology"/>
<dbReference type="Pfam" id="PF04433">
    <property type="entry name" value="SWIRM"/>
    <property type="match status" value="1"/>
</dbReference>
<name>A0A811JS58_9BILA</name>
<dbReference type="InterPro" id="IPR002937">
    <property type="entry name" value="Amino_oxidase"/>
</dbReference>
<dbReference type="InterPro" id="IPR036188">
    <property type="entry name" value="FAD/NAD-bd_sf"/>
</dbReference>
<dbReference type="Proteomes" id="UP000614601">
    <property type="component" value="Unassembled WGS sequence"/>
</dbReference>
<keyword evidence="6" id="KW-0560">Oxidoreductase</keyword>
<comment type="subcellular location">
    <subcellularLocation>
        <location evidence="2">Nucleus</location>
    </subcellularLocation>
</comment>
<dbReference type="SUPFAM" id="SSF46689">
    <property type="entry name" value="Homeodomain-like"/>
    <property type="match status" value="1"/>
</dbReference>
<dbReference type="SUPFAM" id="SSF51905">
    <property type="entry name" value="FAD/NAD(P)-binding domain"/>
    <property type="match status" value="1"/>
</dbReference>
<keyword evidence="4" id="KW-0285">Flavoprotein</keyword>
<dbReference type="GO" id="GO:0140682">
    <property type="term" value="F:FAD-dependent H3K4me/H3K4me3 demethylase activity"/>
    <property type="evidence" value="ECO:0007669"/>
    <property type="project" value="UniProtKB-ARBA"/>
</dbReference>
<dbReference type="EMBL" id="CAJFCW020000001">
    <property type="protein sequence ID" value="CAG9080042.1"/>
    <property type="molecule type" value="Genomic_DNA"/>
</dbReference>
<evidence type="ECO:0000256" key="5">
    <source>
        <dbReference type="ARBA" id="ARBA00022827"/>
    </source>
</evidence>
<evidence type="ECO:0000256" key="7">
    <source>
        <dbReference type="SAM" id="MobiDB-lite"/>
    </source>
</evidence>
<evidence type="ECO:0000256" key="4">
    <source>
        <dbReference type="ARBA" id="ARBA00022630"/>
    </source>
</evidence>
<comment type="cofactor">
    <cofactor evidence="1">
        <name>FAD</name>
        <dbReference type="ChEBI" id="CHEBI:57692"/>
    </cofactor>
</comment>
<dbReference type="PROSITE" id="PS50934">
    <property type="entry name" value="SWIRM"/>
    <property type="match status" value="1"/>
</dbReference>
<dbReference type="InterPro" id="IPR050281">
    <property type="entry name" value="Flavin_monoamine_oxidase"/>
</dbReference>
<dbReference type="PANTHER" id="PTHR10742:SF410">
    <property type="entry name" value="LYSINE-SPECIFIC HISTONE DEMETHYLASE 2"/>
    <property type="match status" value="1"/>
</dbReference>
<dbReference type="InterPro" id="IPR036388">
    <property type="entry name" value="WH-like_DNA-bd_sf"/>
</dbReference>